<dbReference type="Pfam" id="PF22429">
    <property type="entry name" value="HutF_N"/>
    <property type="match status" value="1"/>
</dbReference>
<dbReference type="EC" id="3.5.3.13" evidence="7"/>
<evidence type="ECO:0000259" key="6">
    <source>
        <dbReference type="Pfam" id="PF22429"/>
    </source>
</evidence>
<dbReference type="GO" id="GO:0050416">
    <property type="term" value="F:formimidoylglutamate deiminase activity"/>
    <property type="evidence" value="ECO:0007669"/>
    <property type="project" value="UniProtKB-EC"/>
</dbReference>
<dbReference type="Gene3D" id="3.20.20.140">
    <property type="entry name" value="Metal-dependent hydrolases"/>
    <property type="match status" value="1"/>
</dbReference>
<keyword evidence="3 7" id="KW-0378">Hydrolase</keyword>
<gene>
    <name evidence="7" type="ORF">ASILVAE211_04535</name>
</gene>
<evidence type="ECO:0000313" key="8">
    <source>
        <dbReference type="Proteomes" id="UP000708298"/>
    </source>
</evidence>
<dbReference type="Gene3D" id="2.30.40.10">
    <property type="entry name" value="Urease, subunit C, domain 1"/>
    <property type="match status" value="1"/>
</dbReference>
<dbReference type="GO" id="GO:0019239">
    <property type="term" value="F:deaminase activity"/>
    <property type="evidence" value="ECO:0007669"/>
    <property type="project" value="TreeGrafter"/>
</dbReference>
<dbReference type="InterPro" id="IPR032466">
    <property type="entry name" value="Metal_Hydrolase"/>
</dbReference>
<dbReference type="NCBIfam" id="NF006684">
    <property type="entry name" value="PRK09229.1-5"/>
    <property type="match status" value="1"/>
</dbReference>
<protein>
    <submittedName>
        <fullName evidence="7">Formimidoylglutamate deiminase</fullName>
        <ecNumber evidence="7">3.5.3.13</ecNumber>
    </submittedName>
</protein>
<dbReference type="InterPro" id="IPR011059">
    <property type="entry name" value="Metal-dep_hydrolase_composite"/>
</dbReference>
<reference evidence="7" key="2">
    <citation type="submission" date="2021-01" db="EMBL/GenBank/DDBJ databases">
        <authorList>
            <person name="Mieszkin S."/>
            <person name="Pouder E."/>
            <person name="Alain K."/>
        </authorList>
    </citation>
    <scope>NUCLEOTIDE SEQUENCE</scope>
    <source>
        <strain evidence="7">HW T2.11</strain>
    </source>
</reference>
<dbReference type="SUPFAM" id="SSF51556">
    <property type="entry name" value="Metallo-dependent hydrolases"/>
    <property type="match status" value="1"/>
</dbReference>
<evidence type="ECO:0000256" key="4">
    <source>
        <dbReference type="ARBA" id="ARBA00022833"/>
    </source>
</evidence>
<accession>A0A964DXV3</accession>
<reference evidence="7" key="1">
    <citation type="journal article" date="2021" name="Microorganisms">
        <title>Acidisoma silvae sp. nov. and Acidisomacellulosilytica sp. nov., Two Acidophilic Bacteria Isolated from Decaying Wood, Hydrolyzing Cellulose and Producing Poly-3-hydroxybutyrate.</title>
        <authorList>
            <person name="Mieszkin S."/>
            <person name="Pouder E."/>
            <person name="Uroz S."/>
            <person name="Simon-Colin C."/>
            <person name="Alain K."/>
        </authorList>
    </citation>
    <scope>NUCLEOTIDE SEQUENCE</scope>
    <source>
        <strain evidence="7">HW T2.11</strain>
    </source>
</reference>
<evidence type="ECO:0000256" key="1">
    <source>
        <dbReference type="ARBA" id="ARBA00001947"/>
    </source>
</evidence>
<sequence>MPCLLAPSALLPSGWARNVRIDILEDGTIGRVTPDAEPQGDRMERLAGPVVPGMPNVHSHAFQRAMAGLAEKRRDPADSFWTWRERMYRAAHTVGPDDLSAIADYLFIEMLKSGYTTVGEFHYLHNDTDGTPYADPAEMSARLVRAAADTGIGLTMLPVLYMRAGFDGAPLETAQRRFATDEERLLKILESLRWHGRDSANLRVGIAPHSLRAVSVDVLRHIASALPEDTTIHIHVAEQMREVEDCIAATGARPVELLMAEAPVGASWCLIHATHVLHDELADIAASGAVAGLCPITEGNLGDGVFPLPEFLTVGGRYGIGSDSNVTLNPWEELRLLEYGQRLTHGRRCMSLPEDASGSIGGAMYRAALTGGAAALGQPVGVIAEGFRADLAVLDRNRLSQPDAEEDDILDTAIFTGASLPVRDVMVGGIWRVREGYHPQEQAARAAFAATLRKIAA</sequence>
<dbReference type="SUPFAM" id="SSF51338">
    <property type="entry name" value="Composite domain of metallo-dependent hydrolases"/>
    <property type="match status" value="1"/>
</dbReference>
<dbReference type="GO" id="GO:0005829">
    <property type="term" value="C:cytosol"/>
    <property type="evidence" value="ECO:0007669"/>
    <property type="project" value="TreeGrafter"/>
</dbReference>
<organism evidence="7 8">
    <name type="scientific">Acidisoma silvae</name>
    <dbReference type="NCBI Taxonomy" id="2802396"/>
    <lineage>
        <taxon>Bacteria</taxon>
        <taxon>Pseudomonadati</taxon>
        <taxon>Pseudomonadota</taxon>
        <taxon>Alphaproteobacteria</taxon>
        <taxon>Acetobacterales</taxon>
        <taxon>Acidocellaceae</taxon>
        <taxon>Acidisoma</taxon>
    </lineage>
</organism>
<evidence type="ECO:0000256" key="3">
    <source>
        <dbReference type="ARBA" id="ARBA00022801"/>
    </source>
</evidence>
<dbReference type="GO" id="GO:0046872">
    <property type="term" value="F:metal ion binding"/>
    <property type="evidence" value="ECO:0007669"/>
    <property type="project" value="UniProtKB-KW"/>
</dbReference>
<dbReference type="NCBIfam" id="TIGR02022">
    <property type="entry name" value="hutF"/>
    <property type="match status" value="1"/>
</dbReference>
<dbReference type="EMBL" id="JAESVB010000001">
    <property type="protein sequence ID" value="MCB8874442.1"/>
    <property type="molecule type" value="Genomic_DNA"/>
</dbReference>
<keyword evidence="2" id="KW-0479">Metal-binding</keyword>
<dbReference type="InterPro" id="IPR051607">
    <property type="entry name" value="Metallo-dep_hydrolases"/>
</dbReference>
<keyword evidence="4" id="KW-0862">Zinc</keyword>
<evidence type="ECO:0000259" key="5">
    <source>
        <dbReference type="Pfam" id="PF01979"/>
    </source>
</evidence>
<keyword evidence="8" id="KW-1185">Reference proteome</keyword>
<dbReference type="InterPro" id="IPR010252">
    <property type="entry name" value="HutF"/>
</dbReference>
<dbReference type="Proteomes" id="UP000708298">
    <property type="component" value="Unassembled WGS sequence"/>
</dbReference>
<feature type="domain" description="Formimidoylglutamate deiminase N-terminal" evidence="6">
    <location>
        <begin position="6"/>
        <end position="41"/>
    </location>
</feature>
<comment type="cofactor">
    <cofactor evidence="1">
        <name>Zn(2+)</name>
        <dbReference type="ChEBI" id="CHEBI:29105"/>
    </cofactor>
</comment>
<evidence type="ECO:0000313" key="7">
    <source>
        <dbReference type="EMBL" id="MCB8874442.1"/>
    </source>
</evidence>
<name>A0A964DXV3_9PROT</name>
<dbReference type="AlphaFoldDB" id="A0A964DXV3"/>
<dbReference type="PANTHER" id="PTHR11271:SF48">
    <property type="entry name" value="AMIDOHYDROLASE-RELATED DOMAIN-CONTAINING PROTEIN"/>
    <property type="match status" value="1"/>
</dbReference>
<dbReference type="NCBIfam" id="NF006681">
    <property type="entry name" value="PRK09229.1-2"/>
    <property type="match status" value="1"/>
</dbReference>
<comment type="caution">
    <text evidence="7">The sequence shown here is derived from an EMBL/GenBank/DDBJ whole genome shotgun (WGS) entry which is preliminary data.</text>
</comment>
<dbReference type="InterPro" id="IPR006680">
    <property type="entry name" value="Amidohydro-rel"/>
</dbReference>
<dbReference type="Pfam" id="PF01979">
    <property type="entry name" value="Amidohydro_1"/>
    <property type="match status" value="1"/>
</dbReference>
<dbReference type="InterPro" id="IPR055156">
    <property type="entry name" value="HutF-like_N"/>
</dbReference>
<feature type="domain" description="Amidohydrolase-related" evidence="5">
    <location>
        <begin position="50"/>
        <end position="429"/>
    </location>
</feature>
<proteinExistence type="predicted"/>
<evidence type="ECO:0000256" key="2">
    <source>
        <dbReference type="ARBA" id="ARBA00022723"/>
    </source>
</evidence>
<dbReference type="PANTHER" id="PTHR11271">
    <property type="entry name" value="GUANINE DEAMINASE"/>
    <property type="match status" value="1"/>
</dbReference>
<dbReference type="RefSeq" id="WP_227320075.1">
    <property type="nucleotide sequence ID" value="NZ_JAESVB010000001.1"/>
</dbReference>